<dbReference type="InterPro" id="IPR027469">
    <property type="entry name" value="Cation_efflux_TMD_sf"/>
</dbReference>
<dbReference type="RefSeq" id="WP_073600645.1">
    <property type="nucleotide sequence ID" value="NZ_MRCB01000022.1"/>
</dbReference>
<evidence type="ECO:0000313" key="14">
    <source>
        <dbReference type="Proteomes" id="UP000186868"/>
    </source>
</evidence>
<dbReference type="Pfam" id="PF01545">
    <property type="entry name" value="Cation_efflux"/>
    <property type="match status" value="1"/>
</dbReference>
<dbReference type="InterPro" id="IPR026765">
    <property type="entry name" value="Tmem163"/>
</dbReference>
<sequence length="201" mass="22356">MENLHKKGLRLEYFTVAYNVFEAVLSIGFGSLSNSVALVGFGLDSIVESLSGLILIWRLRKHRNLSEEEEKAIEQRAMKLVAATFFILGVYILLESVQKLLTQEIPQPSLAGILIAIASLITMPILAWQKYRIGQSLGSRALIADSKETLVCGWLSATLLLGLGLNYTFGFWQADPMAGTAIALFVFKEGWETWKESQEKD</sequence>
<gene>
    <name evidence="13" type="ORF">NIES593_16580</name>
</gene>
<keyword evidence="4 11" id="KW-0812">Transmembrane</keyword>
<feature type="transmembrane region" description="Helical" evidence="11">
    <location>
        <begin position="12"/>
        <end position="30"/>
    </location>
</feature>
<dbReference type="EMBL" id="MRCB01000022">
    <property type="protein sequence ID" value="OKH21230.1"/>
    <property type="molecule type" value="Genomic_DNA"/>
</dbReference>
<dbReference type="OrthoDB" id="9806522at2"/>
<protein>
    <recommendedName>
        <fullName evidence="12">Cation efflux protein transmembrane domain-containing protein</fullName>
    </recommendedName>
</protein>
<evidence type="ECO:0000256" key="4">
    <source>
        <dbReference type="ARBA" id="ARBA00022692"/>
    </source>
</evidence>
<comment type="caution">
    <text evidence="13">The sequence shown here is derived from an EMBL/GenBank/DDBJ whole genome shotgun (WGS) entry which is preliminary data.</text>
</comment>
<dbReference type="InterPro" id="IPR058533">
    <property type="entry name" value="Cation_efflux_TM"/>
</dbReference>
<feature type="domain" description="Cation efflux protein transmembrane" evidence="12">
    <location>
        <begin position="16"/>
        <end position="197"/>
    </location>
</feature>
<comment type="subcellular location">
    <subcellularLocation>
        <location evidence="2">Cytoplasmic vesicle</location>
        <location evidence="2">Secretory vesicle</location>
        <location evidence="2">Synaptic vesicle membrane</location>
        <topology evidence="2">Multi-pass membrane protein</topology>
    </subcellularLocation>
    <subcellularLocation>
        <location evidence="1">Early endosome membrane</location>
    </subcellularLocation>
</comment>
<evidence type="ECO:0000256" key="9">
    <source>
        <dbReference type="ARBA" id="ARBA00023136"/>
    </source>
</evidence>
<evidence type="ECO:0000256" key="8">
    <source>
        <dbReference type="ARBA" id="ARBA00023018"/>
    </source>
</evidence>
<feature type="transmembrane region" description="Helical" evidence="11">
    <location>
        <begin position="109"/>
        <end position="128"/>
    </location>
</feature>
<dbReference type="PANTHER" id="PTHR31937:SF2">
    <property type="entry name" value="TRANSMEMBRANE PROTEIN 163"/>
    <property type="match status" value="1"/>
</dbReference>
<dbReference type="PANTHER" id="PTHR31937">
    <property type="entry name" value="TRANSMEMBRANE PROTEIN 163"/>
    <property type="match status" value="1"/>
</dbReference>
<proteinExistence type="inferred from homology"/>
<keyword evidence="14" id="KW-1185">Reference proteome</keyword>
<feature type="transmembrane region" description="Helical" evidence="11">
    <location>
        <begin position="36"/>
        <end position="57"/>
    </location>
</feature>
<evidence type="ECO:0000256" key="1">
    <source>
        <dbReference type="ARBA" id="ARBA00004146"/>
    </source>
</evidence>
<evidence type="ECO:0000256" key="6">
    <source>
        <dbReference type="ARBA" id="ARBA00022833"/>
    </source>
</evidence>
<reference evidence="13 14" key="1">
    <citation type="submission" date="2016-11" db="EMBL/GenBank/DDBJ databases">
        <title>Draft Genome Sequences of Nine Cyanobacterial Strains from Diverse Habitats.</title>
        <authorList>
            <person name="Zhu T."/>
            <person name="Hou S."/>
            <person name="Lu X."/>
            <person name="Hess W.R."/>
        </authorList>
    </citation>
    <scope>NUCLEOTIDE SEQUENCE [LARGE SCALE GENOMIC DNA]</scope>
    <source>
        <strain evidence="13 14">NIES-593</strain>
    </source>
</reference>
<dbReference type="GO" id="GO:0016020">
    <property type="term" value="C:membrane"/>
    <property type="evidence" value="ECO:0007669"/>
    <property type="project" value="InterPro"/>
</dbReference>
<name>A0A1U7HCC6_9CYAN</name>
<keyword evidence="8" id="KW-0770">Synapse</keyword>
<dbReference type="STRING" id="1921803.NIES593_16580"/>
<dbReference type="AlphaFoldDB" id="A0A1U7HCC6"/>
<evidence type="ECO:0000256" key="10">
    <source>
        <dbReference type="ARBA" id="ARBA00023329"/>
    </source>
</evidence>
<accession>A0A1U7HCC6</accession>
<evidence type="ECO:0000259" key="12">
    <source>
        <dbReference type="Pfam" id="PF01545"/>
    </source>
</evidence>
<keyword evidence="5" id="KW-0967">Endosome</keyword>
<keyword evidence="9 11" id="KW-0472">Membrane</keyword>
<dbReference type="GO" id="GO:0008324">
    <property type="term" value="F:monoatomic cation transmembrane transporter activity"/>
    <property type="evidence" value="ECO:0007669"/>
    <property type="project" value="InterPro"/>
</dbReference>
<feature type="transmembrane region" description="Helical" evidence="11">
    <location>
        <begin position="149"/>
        <end position="169"/>
    </location>
</feature>
<evidence type="ECO:0000256" key="11">
    <source>
        <dbReference type="SAM" id="Phobius"/>
    </source>
</evidence>
<feature type="transmembrane region" description="Helical" evidence="11">
    <location>
        <begin position="77"/>
        <end position="94"/>
    </location>
</feature>
<dbReference type="Gene3D" id="1.20.1510.10">
    <property type="entry name" value="Cation efflux protein transmembrane domain"/>
    <property type="match status" value="1"/>
</dbReference>
<evidence type="ECO:0000256" key="7">
    <source>
        <dbReference type="ARBA" id="ARBA00022989"/>
    </source>
</evidence>
<keyword evidence="6" id="KW-0862">Zinc</keyword>
<evidence type="ECO:0000256" key="2">
    <source>
        <dbReference type="ARBA" id="ARBA00004644"/>
    </source>
</evidence>
<comment type="similarity">
    <text evidence="3">Belongs to the TMEM163 family.</text>
</comment>
<organism evidence="13 14">
    <name type="scientific">Hydrococcus rivularis NIES-593</name>
    <dbReference type="NCBI Taxonomy" id="1921803"/>
    <lineage>
        <taxon>Bacteria</taxon>
        <taxon>Bacillati</taxon>
        <taxon>Cyanobacteriota</taxon>
        <taxon>Cyanophyceae</taxon>
        <taxon>Pleurocapsales</taxon>
        <taxon>Hydrococcaceae</taxon>
        <taxon>Hydrococcus</taxon>
    </lineage>
</organism>
<evidence type="ECO:0000256" key="5">
    <source>
        <dbReference type="ARBA" id="ARBA00022753"/>
    </source>
</evidence>
<evidence type="ECO:0000256" key="3">
    <source>
        <dbReference type="ARBA" id="ARBA00008731"/>
    </source>
</evidence>
<dbReference type="SUPFAM" id="SSF161111">
    <property type="entry name" value="Cation efflux protein transmembrane domain-like"/>
    <property type="match status" value="1"/>
</dbReference>
<dbReference type="GO" id="GO:0031410">
    <property type="term" value="C:cytoplasmic vesicle"/>
    <property type="evidence" value="ECO:0007669"/>
    <property type="project" value="UniProtKB-KW"/>
</dbReference>
<keyword evidence="10" id="KW-0968">Cytoplasmic vesicle</keyword>
<dbReference type="Proteomes" id="UP000186868">
    <property type="component" value="Unassembled WGS sequence"/>
</dbReference>
<evidence type="ECO:0000313" key="13">
    <source>
        <dbReference type="EMBL" id="OKH21230.1"/>
    </source>
</evidence>
<keyword evidence="7 11" id="KW-1133">Transmembrane helix</keyword>